<comment type="caution">
    <text evidence="4">The sequence shown here is derived from an EMBL/GenBank/DDBJ whole genome shotgun (WGS) entry which is preliminary data.</text>
</comment>
<keyword evidence="5" id="KW-1185">Reference proteome</keyword>
<gene>
    <name evidence="4" type="ORF">DES52_105191</name>
</gene>
<sequence length="205" mass="22612">MVRPARRTDFADLARVAYDTGFFGESARLYFPDETLFADLWIRPYVPLALPGFVALLEGRVVGSILGAHDEGAYEAAIRRVAPALALRAAFGGYPKLPACLPYLARLARYAVPHASPHAFPAHLHINVLASARGLGLGARLLDAYLDSLRQAGVRGVQLSATRRNEAALRLYESRGFRVHEARVTPLWRPWTGRDETHVVMARSL</sequence>
<dbReference type="OrthoDB" id="66159at2"/>
<keyword evidence="4" id="KW-0689">Ribosomal protein</keyword>
<keyword evidence="4" id="KW-0687">Ribonucleoprotein</keyword>
<organism evidence="4 5">
    <name type="scientific">Deinococcus yavapaiensis KR-236</name>
    <dbReference type="NCBI Taxonomy" id="694435"/>
    <lineage>
        <taxon>Bacteria</taxon>
        <taxon>Thermotogati</taxon>
        <taxon>Deinococcota</taxon>
        <taxon>Deinococci</taxon>
        <taxon>Deinococcales</taxon>
        <taxon>Deinococcaceae</taxon>
        <taxon>Deinococcus</taxon>
    </lineage>
</organism>
<evidence type="ECO:0000256" key="1">
    <source>
        <dbReference type="ARBA" id="ARBA00022679"/>
    </source>
</evidence>
<protein>
    <submittedName>
        <fullName evidence="4">Ribosomal protein S18 acetylase RimI-like enzyme</fullName>
    </submittedName>
</protein>
<evidence type="ECO:0000313" key="4">
    <source>
        <dbReference type="EMBL" id="PYE54553.1"/>
    </source>
</evidence>
<dbReference type="Proteomes" id="UP000248326">
    <property type="component" value="Unassembled WGS sequence"/>
</dbReference>
<proteinExistence type="predicted"/>
<dbReference type="Gene3D" id="3.40.630.30">
    <property type="match status" value="1"/>
</dbReference>
<feature type="domain" description="N-acetyltransferase" evidence="3">
    <location>
        <begin position="1"/>
        <end position="205"/>
    </location>
</feature>
<evidence type="ECO:0000259" key="3">
    <source>
        <dbReference type="PROSITE" id="PS51186"/>
    </source>
</evidence>
<dbReference type="AlphaFoldDB" id="A0A318S6N5"/>
<keyword evidence="2" id="KW-0012">Acyltransferase</keyword>
<dbReference type="SUPFAM" id="SSF55729">
    <property type="entry name" value="Acyl-CoA N-acyltransferases (Nat)"/>
    <property type="match status" value="1"/>
</dbReference>
<dbReference type="EMBL" id="QJSX01000005">
    <property type="protein sequence ID" value="PYE54553.1"/>
    <property type="molecule type" value="Genomic_DNA"/>
</dbReference>
<keyword evidence="1" id="KW-0808">Transferase</keyword>
<dbReference type="PANTHER" id="PTHR43877">
    <property type="entry name" value="AMINOALKYLPHOSPHONATE N-ACETYLTRANSFERASE-RELATED-RELATED"/>
    <property type="match status" value="1"/>
</dbReference>
<dbReference type="InterPro" id="IPR000182">
    <property type="entry name" value="GNAT_dom"/>
</dbReference>
<dbReference type="GO" id="GO:0005840">
    <property type="term" value="C:ribosome"/>
    <property type="evidence" value="ECO:0007669"/>
    <property type="project" value="UniProtKB-KW"/>
</dbReference>
<evidence type="ECO:0000256" key="2">
    <source>
        <dbReference type="ARBA" id="ARBA00023315"/>
    </source>
</evidence>
<dbReference type="InterPro" id="IPR016181">
    <property type="entry name" value="Acyl_CoA_acyltransferase"/>
</dbReference>
<dbReference type="GO" id="GO:0016747">
    <property type="term" value="F:acyltransferase activity, transferring groups other than amino-acyl groups"/>
    <property type="evidence" value="ECO:0007669"/>
    <property type="project" value="InterPro"/>
</dbReference>
<evidence type="ECO:0000313" key="5">
    <source>
        <dbReference type="Proteomes" id="UP000248326"/>
    </source>
</evidence>
<accession>A0A318S6N5</accession>
<dbReference type="PROSITE" id="PS51186">
    <property type="entry name" value="GNAT"/>
    <property type="match status" value="1"/>
</dbReference>
<dbReference type="PANTHER" id="PTHR43877:SF2">
    <property type="entry name" value="AMINOALKYLPHOSPHONATE N-ACETYLTRANSFERASE-RELATED"/>
    <property type="match status" value="1"/>
</dbReference>
<dbReference type="Pfam" id="PF00583">
    <property type="entry name" value="Acetyltransf_1"/>
    <property type="match status" value="1"/>
</dbReference>
<reference evidence="4 5" key="1">
    <citation type="submission" date="2018-06" db="EMBL/GenBank/DDBJ databases">
        <title>Genomic Encyclopedia of Type Strains, Phase IV (KMG-IV): sequencing the most valuable type-strain genomes for metagenomic binning, comparative biology and taxonomic classification.</title>
        <authorList>
            <person name="Goeker M."/>
        </authorList>
    </citation>
    <scope>NUCLEOTIDE SEQUENCE [LARGE SCALE GENOMIC DNA]</scope>
    <source>
        <strain evidence="4 5">DSM 18048</strain>
    </source>
</reference>
<name>A0A318S6N5_9DEIO</name>
<dbReference type="InterPro" id="IPR050832">
    <property type="entry name" value="Bact_Acetyltransf"/>
</dbReference>